<evidence type="ECO:0000313" key="2">
    <source>
        <dbReference type="EMBL" id="MFC6643445.1"/>
    </source>
</evidence>
<protein>
    <recommendedName>
        <fullName evidence="1">Dipeptidase</fullName>
        <ecNumber evidence="1">3.4.-.-</ecNumber>
    </recommendedName>
</protein>
<dbReference type="Pfam" id="PF03577">
    <property type="entry name" value="Peptidase_C69"/>
    <property type="match status" value="1"/>
</dbReference>
<dbReference type="PANTHER" id="PTHR12994:SF17">
    <property type="entry name" value="LD30995P"/>
    <property type="match status" value="1"/>
</dbReference>
<comment type="similarity">
    <text evidence="1">Belongs to the peptidase C69 family.</text>
</comment>
<keyword evidence="1" id="KW-0645">Protease</keyword>
<dbReference type="Proteomes" id="UP001596403">
    <property type="component" value="Unassembled WGS sequence"/>
</dbReference>
<keyword evidence="3" id="KW-1185">Reference proteome</keyword>
<dbReference type="RefSeq" id="WP_386284364.1">
    <property type="nucleotide sequence ID" value="NZ_JBHSWA010000003.1"/>
</dbReference>
<sequence length="431" mass="47542">MLSYTASVILSVFLRNFEGSLSYCVYIGKNHSADGHAWLAGYGDEPSSHWLEIFPEQSHPEDALVEVGVTPSADLPGVRSSIPQVVKSFRKIRVSYSHYKGVPAPVTNGGLNEHGVAVRSVWSPSRKELIEMTSKVQSGPSYSDLAGFVLERATTAREGVEVIAKMIKKYGESTYGGNTHVIADATEAWIMIEPAGGKGLWAAERLSDDAIRACRPGYIGSIPIACENHPDFIYSQNLVSFAKEMGWYVDGNFDFNAIYGDGAGVWAGARWVENELETRAMKPSRIEFRDMVWALRTERLTGDTAGYGQIVPLVNPVSNQLRMLWHAPSGAVSAPFSPVFMGQTEIPLEFGKHRYLTVGEAARFLDTDKPVCGGPETLSKVSLRTESFTAAVVECKRLLYLILQNTDSFLEQANLAFTQRERSLVLRTKKF</sequence>
<organism evidence="2 3">
    <name type="scientific">Sulfitobacter profundi</name>
    <dbReference type="NCBI Taxonomy" id="2679961"/>
    <lineage>
        <taxon>Bacteria</taxon>
        <taxon>Pseudomonadati</taxon>
        <taxon>Pseudomonadota</taxon>
        <taxon>Alphaproteobacteria</taxon>
        <taxon>Rhodobacterales</taxon>
        <taxon>Roseobacteraceae</taxon>
        <taxon>Sulfitobacter</taxon>
    </lineage>
</organism>
<comment type="caution">
    <text evidence="2">The sequence shown here is derived from an EMBL/GenBank/DDBJ whole genome shotgun (WGS) entry which is preliminary data.</text>
</comment>
<comment type="catalytic activity">
    <reaction evidence="1">
        <text>an L-aminoacyl-L-amino acid + H2O = 2 an L-alpha-amino acid</text>
        <dbReference type="Rhea" id="RHEA:48940"/>
        <dbReference type="ChEBI" id="CHEBI:15377"/>
        <dbReference type="ChEBI" id="CHEBI:59869"/>
        <dbReference type="ChEBI" id="CHEBI:77460"/>
    </reaction>
</comment>
<dbReference type="EMBL" id="JBHSWA010000003">
    <property type="protein sequence ID" value="MFC6643445.1"/>
    <property type="molecule type" value="Genomic_DNA"/>
</dbReference>
<keyword evidence="1 2" id="KW-0224">Dipeptidase</keyword>
<name>A0ABW1Z557_9RHOB</name>
<proteinExistence type="inferred from homology"/>
<accession>A0ABW1Z557</accession>
<dbReference type="EC" id="3.4.-.-" evidence="1"/>
<gene>
    <name evidence="2" type="ORF">ACFQAU_18750</name>
</gene>
<keyword evidence="1 2" id="KW-0378">Hydrolase</keyword>
<dbReference type="Gene3D" id="3.60.60.10">
    <property type="entry name" value="Penicillin V Acylase, Chain A"/>
    <property type="match status" value="1"/>
</dbReference>
<dbReference type="InterPro" id="IPR005322">
    <property type="entry name" value="Peptidase_C69"/>
</dbReference>
<evidence type="ECO:0000313" key="3">
    <source>
        <dbReference type="Proteomes" id="UP001596403"/>
    </source>
</evidence>
<dbReference type="GO" id="GO:0016805">
    <property type="term" value="F:dipeptidase activity"/>
    <property type="evidence" value="ECO:0007669"/>
    <property type="project" value="UniProtKB-KW"/>
</dbReference>
<dbReference type="PANTHER" id="PTHR12994">
    <property type="entry name" value="SECERNIN"/>
    <property type="match status" value="1"/>
</dbReference>
<reference evidence="3" key="1">
    <citation type="journal article" date="2019" name="Int. J. Syst. Evol. Microbiol.">
        <title>The Global Catalogue of Microorganisms (GCM) 10K type strain sequencing project: providing services to taxonomists for standard genome sequencing and annotation.</title>
        <authorList>
            <consortium name="The Broad Institute Genomics Platform"/>
            <consortium name="The Broad Institute Genome Sequencing Center for Infectious Disease"/>
            <person name="Wu L."/>
            <person name="Ma J."/>
        </authorList>
    </citation>
    <scope>NUCLEOTIDE SEQUENCE [LARGE SCALE GENOMIC DNA]</scope>
    <source>
        <strain evidence="3">NBRC 111368</strain>
    </source>
</reference>
<evidence type="ECO:0000256" key="1">
    <source>
        <dbReference type="RuleBase" id="RU364089"/>
    </source>
</evidence>